<protein>
    <recommendedName>
        <fullName evidence="3">SGNH hydrolase-type esterase domain-containing protein</fullName>
    </recommendedName>
</protein>
<evidence type="ECO:0008006" key="3">
    <source>
        <dbReference type="Google" id="ProtNLM"/>
    </source>
</evidence>
<dbReference type="EMBL" id="JAGINP010000018">
    <property type="protein sequence ID" value="MBP2294823.1"/>
    <property type="molecule type" value="Genomic_DNA"/>
</dbReference>
<sequence length="316" mass="34730">MIRLLATLGLILGMVVTMDRAFASWLGETLRHASDRFMTVYQDGPPADVVVLGNSRADNHFPVSDLQRLTCWKALNLGMGGAPTTVGDLLWQDYVERHGAPRLLLLEPTSVVDDPNALADLPLLAYYSNRVDGFIRKVDPTMWASNKLFNTLIFNNNQTIRLAVERVRPTGGDRTLSGSISPILKAQIAHAPTEVMEGFQPNWEALDHIIATAQAHGTKVAVVITPYFPGYIEKLTNFDAFFDDLKQRLPADVPVIDTRRAMTDEAHFVDALHINQEGVQAMLAHMESDLRPLGGCTGDAIAQLGAHDVVRSAARP</sequence>
<organism evidence="1 2">
    <name type="scientific">Azospirillum rugosum</name>
    <dbReference type="NCBI Taxonomy" id="416170"/>
    <lineage>
        <taxon>Bacteria</taxon>
        <taxon>Pseudomonadati</taxon>
        <taxon>Pseudomonadota</taxon>
        <taxon>Alphaproteobacteria</taxon>
        <taxon>Rhodospirillales</taxon>
        <taxon>Azospirillaceae</taxon>
        <taxon>Azospirillum</taxon>
    </lineage>
</organism>
<accession>A0ABS4SQK0</accession>
<comment type="caution">
    <text evidence="1">The sequence shown here is derived from an EMBL/GenBank/DDBJ whole genome shotgun (WGS) entry which is preliminary data.</text>
</comment>
<reference evidence="1 2" key="1">
    <citation type="submission" date="2021-03" db="EMBL/GenBank/DDBJ databases">
        <title>Genomic Encyclopedia of Type Strains, Phase III (KMG-III): the genomes of soil and plant-associated and newly described type strains.</title>
        <authorList>
            <person name="Whitman W."/>
        </authorList>
    </citation>
    <scope>NUCLEOTIDE SEQUENCE [LARGE SCALE GENOMIC DNA]</scope>
    <source>
        <strain evidence="1 2">IMMIB AFH-6</strain>
    </source>
</reference>
<proteinExistence type="predicted"/>
<evidence type="ECO:0000313" key="2">
    <source>
        <dbReference type="Proteomes" id="UP000781958"/>
    </source>
</evidence>
<dbReference type="Gene3D" id="3.40.50.1110">
    <property type="entry name" value="SGNH hydrolase"/>
    <property type="match status" value="1"/>
</dbReference>
<dbReference type="Proteomes" id="UP000781958">
    <property type="component" value="Unassembled WGS sequence"/>
</dbReference>
<keyword evidence="2" id="KW-1185">Reference proteome</keyword>
<dbReference type="SUPFAM" id="SSF52266">
    <property type="entry name" value="SGNH hydrolase"/>
    <property type="match status" value="1"/>
</dbReference>
<dbReference type="RefSeq" id="WP_209769127.1">
    <property type="nucleotide sequence ID" value="NZ_JAGINP010000018.1"/>
</dbReference>
<gene>
    <name evidence="1" type="ORF">J2851_004619</name>
</gene>
<name>A0ABS4SQK0_9PROT</name>
<evidence type="ECO:0000313" key="1">
    <source>
        <dbReference type="EMBL" id="MBP2294823.1"/>
    </source>
</evidence>
<dbReference type="InterPro" id="IPR036514">
    <property type="entry name" value="SGNH_hydro_sf"/>
</dbReference>